<feature type="non-terminal residue" evidence="1">
    <location>
        <position position="92"/>
    </location>
</feature>
<reference evidence="1 2" key="1">
    <citation type="submission" date="2020-02" db="EMBL/GenBank/DDBJ databases">
        <title>Draft genome sequence of Haematococcus lacustris strain NIES-144.</title>
        <authorList>
            <person name="Morimoto D."/>
            <person name="Nakagawa S."/>
            <person name="Yoshida T."/>
            <person name="Sawayama S."/>
        </authorList>
    </citation>
    <scope>NUCLEOTIDE SEQUENCE [LARGE SCALE GENOMIC DNA]</scope>
    <source>
        <strain evidence="1 2">NIES-144</strain>
    </source>
</reference>
<sequence length="92" mass="9785">MTDNLSRHFAQIGAELDAVLEKLKAPQQKPRSPEPKPQKVELADEQVLFCDENGCVLLDKSAKQGAGAAAQAQSSSSELDSLLSGHGWVLGV</sequence>
<proteinExistence type="predicted"/>
<name>A0A6A0A4Y4_HAELA</name>
<keyword evidence="2" id="KW-1185">Reference proteome</keyword>
<comment type="caution">
    <text evidence="1">The sequence shown here is derived from an EMBL/GenBank/DDBJ whole genome shotgun (WGS) entry which is preliminary data.</text>
</comment>
<dbReference type="AlphaFoldDB" id="A0A6A0A4Y4"/>
<evidence type="ECO:0000313" key="2">
    <source>
        <dbReference type="Proteomes" id="UP000485058"/>
    </source>
</evidence>
<gene>
    <name evidence="1" type="ORF">HaLaN_25002</name>
</gene>
<protein>
    <submittedName>
        <fullName evidence="1">Uncharacterized protein</fullName>
    </submittedName>
</protein>
<feature type="non-terminal residue" evidence="1">
    <location>
        <position position="1"/>
    </location>
</feature>
<dbReference type="EMBL" id="BLLF01003243">
    <property type="protein sequence ID" value="GFH26792.1"/>
    <property type="molecule type" value="Genomic_DNA"/>
</dbReference>
<dbReference type="Proteomes" id="UP000485058">
    <property type="component" value="Unassembled WGS sequence"/>
</dbReference>
<evidence type="ECO:0000313" key="1">
    <source>
        <dbReference type="EMBL" id="GFH26792.1"/>
    </source>
</evidence>
<organism evidence="1 2">
    <name type="scientific">Haematococcus lacustris</name>
    <name type="common">Green alga</name>
    <name type="synonym">Haematococcus pluvialis</name>
    <dbReference type="NCBI Taxonomy" id="44745"/>
    <lineage>
        <taxon>Eukaryota</taxon>
        <taxon>Viridiplantae</taxon>
        <taxon>Chlorophyta</taxon>
        <taxon>core chlorophytes</taxon>
        <taxon>Chlorophyceae</taxon>
        <taxon>CS clade</taxon>
        <taxon>Chlamydomonadales</taxon>
        <taxon>Haematococcaceae</taxon>
        <taxon>Haematococcus</taxon>
    </lineage>
</organism>
<accession>A0A6A0A4Y4</accession>